<reference evidence="2" key="1">
    <citation type="submission" date="2017-09" db="EMBL/GenBank/DDBJ databases">
        <title>The Reconstruction of 2,631 Draft Metagenome-Assembled Genomes from the Global Oceans.</title>
        <authorList>
            <person name="Tully B.J."/>
            <person name="Graham E.D."/>
            <person name="Heidelberg J.F."/>
        </authorList>
    </citation>
    <scope>NUCLEOTIDE SEQUENCE [LARGE SCALE GENOMIC DNA]</scope>
</reference>
<dbReference type="EMBL" id="NZEX01000140">
    <property type="protein sequence ID" value="MAH64158.1"/>
    <property type="molecule type" value="Genomic_DNA"/>
</dbReference>
<accession>A0A2D6YLT0</accession>
<proteinExistence type="predicted"/>
<protein>
    <submittedName>
        <fullName evidence="1">Uncharacterized protein</fullName>
    </submittedName>
</protein>
<gene>
    <name evidence="1" type="ORF">CMN54_12090</name>
</gene>
<sequence>MKKLFILLVLVTMAFFFVKPVSTKTLRTEEISAILNTYSENQLRFRRDFSQKELELSGDFEQLRPHGSNWSFELRSQEYSISCVMSEEKAMTFVETGRGTNIFLTGRIKTVRKNDENSNKPILELDQCRIRLLSENQNVSIHLEGRWKGCNIRIGKNKYNGKSCSLYVTIRKQNKGHIISDLKRSDGRPIEVVTADFVGGTLPQWSTKTLQTGVITSYNCKFEKKNQRSFLCEWEEPKRDGTITFERLR</sequence>
<dbReference type="Proteomes" id="UP000226525">
    <property type="component" value="Unassembled WGS sequence"/>
</dbReference>
<name>A0A2D6YLT0_9DELT</name>
<comment type="caution">
    <text evidence="1">The sequence shown here is derived from an EMBL/GenBank/DDBJ whole genome shotgun (WGS) entry which is preliminary data.</text>
</comment>
<dbReference type="AlphaFoldDB" id="A0A2D6YLT0"/>
<evidence type="ECO:0000313" key="2">
    <source>
        <dbReference type="Proteomes" id="UP000226525"/>
    </source>
</evidence>
<organism evidence="1 2">
    <name type="scientific">SAR324 cluster bacterium</name>
    <dbReference type="NCBI Taxonomy" id="2024889"/>
    <lineage>
        <taxon>Bacteria</taxon>
        <taxon>Deltaproteobacteria</taxon>
        <taxon>SAR324 cluster</taxon>
    </lineage>
</organism>
<evidence type="ECO:0000313" key="1">
    <source>
        <dbReference type="EMBL" id="MAH64158.1"/>
    </source>
</evidence>